<dbReference type="InterPro" id="IPR001138">
    <property type="entry name" value="Zn2Cys6_DnaBD"/>
</dbReference>
<sequence>MKEISNPSNSQSQNPDPTQDLALKDRPKKTSRACFSCQKAHLTCGNERPCQRCIKKGIADSCKDGRRKVAKYLLVDSKSNTSTEPRISATPHETQNLSLEAPEDFNNFDFNTNYKHSNQTRADKNSSKTMSLYKILETISFNENLYLNQLHNKTNSETNSSLNSDSEPGISYSNNLHLNYNNTNELSGSITENDIAISDIQIPQSLFSFPDAYKPPDFQSCNDSWGFKRLLYLVSRMSEARSFKILSAVEQFLPTILSFMSSISNKDLLFAEQSYQKKLHEYDKLLHLTGTPTAIWRRSGEIILVGNEFLYLTLWKSEQLINQRKLIFEIMDDNSVAEYWEHFSSFSFQSYNEPVFLPCTLYRADGSTISCMFCFNIKRDVYDLPSEIIGSFLPAFR</sequence>
<evidence type="ECO:0000313" key="13">
    <source>
        <dbReference type="Proteomes" id="UP000245591"/>
    </source>
</evidence>
<reference evidence="12 13" key="1">
    <citation type="journal article" date="2018" name="MBio">
        <title>Comparative Genomics Reveals the Core Gene Toolbox for the Fungus-Insect Symbiosis.</title>
        <authorList>
            <person name="Wang Y."/>
            <person name="Stata M."/>
            <person name="Wang W."/>
            <person name="Stajich J.E."/>
            <person name="White M.M."/>
            <person name="Moncalvo J.M."/>
        </authorList>
    </citation>
    <scope>NUCLEOTIDE SEQUENCE [LARGE SCALE GENOMIC DNA]</scope>
    <source>
        <strain evidence="12 13">AUS-126-30</strain>
    </source>
</reference>
<keyword evidence="7" id="KW-0238">DNA-binding</keyword>
<evidence type="ECO:0000259" key="11">
    <source>
        <dbReference type="PROSITE" id="PS50048"/>
    </source>
</evidence>
<evidence type="ECO:0000256" key="8">
    <source>
        <dbReference type="ARBA" id="ARBA00023163"/>
    </source>
</evidence>
<dbReference type="AlphaFoldDB" id="A0A2U1J7Z6"/>
<dbReference type="GO" id="GO:0000977">
    <property type="term" value="F:RNA polymerase II transcription regulatory region sequence-specific DNA binding"/>
    <property type="evidence" value="ECO:0007669"/>
    <property type="project" value="TreeGrafter"/>
</dbReference>
<keyword evidence="6" id="KW-0805">Transcription regulation</keyword>
<keyword evidence="13" id="KW-1185">Reference proteome</keyword>
<evidence type="ECO:0000256" key="1">
    <source>
        <dbReference type="ARBA" id="ARBA00004123"/>
    </source>
</evidence>
<dbReference type="CDD" id="cd00067">
    <property type="entry name" value="GAL4"/>
    <property type="match status" value="1"/>
</dbReference>
<dbReference type="GO" id="GO:0005634">
    <property type="term" value="C:nucleus"/>
    <property type="evidence" value="ECO:0007669"/>
    <property type="project" value="UniProtKB-SubCell"/>
</dbReference>
<dbReference type="Pfam" id="PF24990">
    <property type="entry name" value="PAS_13"/>
    <property type="match status" value="1"/>
</dbReference>
<evidence type="ECO:0000256" key="5">
    <source>
        <dbReference type="ARBA" id="ARBA00022833"/>
    </source>
</evidence>
<dbReference type="GO" id="GO:0000981">
    <property type="term" value="F:DNA-binding transcription factor activity, RNA polymerase II-specific"/>
    <property type="evidence" value="ECO:0007669"/>
    <property type="project" value="InterPro"/>
</dbReference>
<comment type="similarity">
    <text evidence="2">Belongs to the ERT1/acuK family.</text>
</comment>
<evidence type="ECO:0000256" key="3">
    <source>
        <dbReference type="ARBA" id="ARBA00022432"/>
    </source>
</evidence>
<dbReference type="InterPro" id="IPR050335">
    <property type="entry name" value="ERT1_acuK_gluconeogen_tf"/>
</dbReference>
<feature type="compositionally biased region" description="Low complexity" evidence="10">
    <location>
        <begin position="1"/>
        <end position="19"/>
    </location>
</feature>
<keyword evidence="4" id="KW-0479">Metal-binding</keyword>
<organism evidence="12 13">
    <name type="scientific">Smittium angustum</name>
    <dbReference type="NCBI Taxonomy" id="133377"/>
    <lineage>
        <taxon>Eukaryota</taxon>
        <taxon>Fungi</taxon>
        <taxon>Fungi incertae sedis</taxon>
        <taxon>Zoopagomycota</taxon>
        <taxon>Kickxellomycotina</taxon>
        <taxon>Harpellomycetes</taxon>
        <taxon>Harpellales</taxon>
        <taxon>Legeriomycetaceae</taxon>
        <taxon>Smittium</taxon>
    </lineage>
</organism>
<dbReference type="GO" id="GO:0009267">
    <property type="term" value="P:cellular response to starvation"/>
    <property type="evidence" value="ECO:0007669"/>
    <property type="project" value="TreeGrafter"/>
</dbReference>
<feature type="domain" description="Zn(2)-C6 fungal-type" evidence="11">
    <location>
        <begin position="33"/>
        <end position="62"/>
    </location>
</feature>
<evidence type="ECO:0000256" key="4">
    <source>
        <dbReference type="ARBA" id="ARBA00022723"/>
    </source>
</evidence>
<dbReference type="GO" id="GO:0008270">
    <property type="term" value="F:zinc ion binding"/>
    <property type="evidence" value="ECO:0007669"/>
    <property type="project" value="InterPro"/>
</dbReference>
<evidence type="ECO:0000256" key="9">
    <source>
        <dbReference type="ARBA" id="ARBA00023242"/>
    </source>
</evidence>
<dbReference type="PANTHER" id="PTHR47659">
    <property type="entry name" value="ZN(II)2CYS6 TRANSCRIPTION FACTOR (EUROFUNG)-RELATED"/>
    <property type="match status" value="1"/>
</dbReference>
<dbReference type="PROSITE" id="PS50048">
    <property type="entry name" value="ZN2_CY6_FUNGAL_2"/>
    <property type="match status" value="1"/>
</dbReference>
<dbReference type="InterPro" id="IPR056751">
    <property type="entry name" value="PAS_13"/>
</dbReference>
<dbReference type="Gene3D" id="4.10.240.10">
    <property type="entry name" value="Zn(2)-C6 fungal-type DNA-binding domain"/>
    <property type="match status" value="1"/>
</dbReference>
<dbReference type="PANTHER" id="PTHR47659:SF1">
    <property type="entry name" value="TRANSCRIPTION ACTIVATOR OF GLUCONEOGENESIS ERT1"/>
    <property type="match status" value="1"/>
</dbReference>
<keyword evidence="3" id="KW-0312">Gluconeogenesis</keyword>
<comment type="caution">
    <text evidence="12">The sequence shown here is derived from an EMBL/GenBank/DDBJ whole genome shotgun (WGS) entry which is preliminary data.</text>
</comment>
<dbReference type="Proteomes" id="UP000245591">
    <property type="component" value="Unassembled WGS sequence"/>
</dbReference>
<evidence type="ECO:0000256" key="7">
    <source>
        <dbReference type="ARBA" id="ARBA00023125"/>
    </source>
</evidence>
<name>A0A2U1J7Z6_SMIAN</name>
<proteinExistence type="inferred from homology"/>
<evidence type="ECO:0000256" key="10">
    <source>
        <dbReference type="SAM" id="MobiDB-lite"/>
    </source>
</evidence>
<gene>
    <name evidence="12" type="ORF">BB558_002828</name>
</gene>
<protein>
    <recommendedName>
        <fullName evidence="11">Zn(2)-C6 fungal-type domain-containing protein</fullName>
    </recommendedName>
</protein>
<dbReference type="GO" id="GO:0006094">
    <property type="term" value="P:gluconeogenesis"/>
    <property type="evidence" value="ECO:0007669"/>
    <property type="project" value="UniProtKB-KW"/>
</dbReference>
<comment type="subcellular location">
    <subcellularLocation>
        <location evidence="1">Nucleus</location>
    </subcellularLocation>
</comment>
<keyword evidence="5" id="KW-0862">Zinc</keyword>
<dbReference type="SUPFAM" id="SSF57701">
    <property type="entry name" value="Zn2/Cys6 DNA-binding domain"/>
    <property type="match status" value="1"/>
</dbReference>
<dbReference type="InterPro" id="IPR036864">
    <property type="entry name" value="Zn2-C6_fun-type_DNA-bd_sf"/>
</dbReference>
<keyword evidence="8" id="KW-0804">Transcription</keyword>
<evidence type="ECO:0000313" key="12">
    <source>
        <dbReference type="EMBL" id="PWA01093.1"/>
    </source>
</evidence>
<feature type="region of interest" description="Disordered" evidence="10">
    <location>
        <begin position="1"/>
        <end position="25"/>
    </location>
</feature>
<evidence type="ECO:0000256" key="6">
    <source>
        <dbReference type="ARBA" id="ARBA00023015"/>
    </source>
</evidence>
<keyword evidence="9" id="KW-0539">Nucleus</keyword>
<evidence type="ECO:0000256" key="2">
    <source>
        <dbReference type="ARBA" id="ARBA00010855"/>
    </source>
</evidence>
<accession>A0A2U1J7Z6</accession>
<dbReference type="EMBL" id="MBFU01000229">
    <property type="protein sequence ID" value="PWA01093.1"/>
    <property type="molecule type" value="Genomic_DNA"/>
</dbReference>